<evidence type="ECO:0000313" key="6">
    <source>
        <dbReference type="Proteomes" id="UP000006038"/>
    </source>
</evidence>
<evidence type="ECO:0000313" key="5">
    <source>
        <dbReference type="EnsemblPlants" id="OB08G16890.1"/>
    </source>
</evidence>
<organism evidence="5">
    <name type="scientific">Oryza brachyantha</name>
    <name type="common">malo sina</name>
    <dbReference type="NCBI Taxonomy" id="4533"/>
    <lineage>
        <taxon>Eukaryota</taxon>
        <taxon>Viridiplantae</taxon>
        <taxon>Streptophyta</taxon>
        <taxon>Embryophyta</taxon>
        <taxon>Tracheophyta</taxon>
        <taxon>Spermatophyta</taxon>
        <taxon>Magnoliopsida</taxon>
        <taxon>Liliopsida</taxon>
        <taxon>Poales</taxon>
        <taxon>Poaceae</taxon>
        <taxon>BOP clade</taxon>
        <taxon>Oryzoideae</taxon>
        <taxon>Oryzeae</taxon>
        <taxon>Oryzinae</taxon>
        <taxon>Oryza</taxon>
    </lineage>
</organism>
<dbReference type="Gramene" id="OB08G16890.1">
    <property type="protein sequence ID" value="OB08G16890.1"/>
    <property type="gene ID" value="OB08G16890"/>
</dbReference>
<dbReference type="OMA" id="LMNTHVQ"/>
<accession>J3MRG0</accession>
<proteinExistence type="inferred from homology"/>
<reference evidence="5" key="1">
    <citation type="journal article" date="2013" name="Nat. Commun.">
        <title>Whole-genome sequencing of Oryza brachyantha reveals mechanisms underlying Oryza genome evolution.</title>
        <authorList>
            <person name="Chen J."/>
            <person name="Huang Q."/>
            <person name="Gao D."/>
            <person name="Wang J."/>
            <person name="Lang Y."/>
            <person name="Liu T."/>
            <person name="Li B."/>
            <person name="Bai Z."/>
            <person name="Luis Goicoechea J."/>
            <person name="Liang C."/>
            <person name="Chen C."/>
            <person name="Zhang W."/>
            <person name="Sun S."/>
            <person name="Liao Y."/>
            <person name="Zhang X."/>
            <person name="Yang L."/>
            <person name="Song C."/>
            <person name="Wang M."/>
            <person name="Shi J."/>
            <person name="Liu G."/>
            <person name="Liu J."/>
            <person name="Zhou H."/>
            <person name="Zhou W."/>
            <person name="Yu Q."/>
            <person name="An N."/>
            <person name="Chen Y."/>
            <person name="Cai Q."/>
            <person name="Wang B."/>
            <person name="Liu B."/>
            <person name="Min J."/>
            <person name="Huang Y."/>
            <person name="Wu H."/>
            <person name="Li Z."/>
            <person name="Zhang Y."/>
            <person name="Yin Y."/>
            <person name="Song W."/>
            <person name="Jiang J."/>
            <person name="Jackson S.A."/>
            <person name="Wing R.A."/>
            <person name="Wang J."/>
            <person name="Chen M."/>
        </authorList>
    </citation>
    <scope>NUCLEOTIDE SEQUENCE [LARGE SCALE GENOMIC DNA]</scope>
    <source>
        <strain evidence="5">cv. IRGC 101232</strain>
    </source>
</reference>
<dbReference type="Gene3D" id="3.40.50.300">
    <property type="entry name" value="P-loop containing nucleotide triphosphate hydrolases"/>
    <property type="match status" value="1"/>
</dbReference>
<dbReference type="HOGENOM" id="CLU_2296059_0_0_1"/>
<dbReference type="EnsemblPlants" id="OB08G16890.1">
    <property type="protein sequence ID" value="OB08G16890.1"/>
    <property type="gene ID" value="OB08G16890"/>
</dbReference>
<dbReference type="SUPFAM" id="SSF52540">
    <property type="entry name" value="P-loop containing nucleoside triphosphate hydrolases"/>
    <property type="match status" value="1"/>
</dbReference>
<evidence type="ECO:0000256" key="2">
    <source>
        <dbReference type="ARBA" id="ARBA00022679"/>
    </source>
</evidence>
<feature type="domain" description="Sulfotransferase" evidence="4">
    <location>
        <begin position="19"/>
        <end position="93"/>
    </location>
</feature>
<dbReference type="AlphaFoldDB" id="J3MRG0"/>
<evidence type="ECO:0000259" key="4">
    <source>
        <dbReference type="Pfam" id="PF00685"/>
    </source>
</evidence>
<dbReference type="Proteomes" id="UP000006038">
    <property type="component" value="Chromosome 8"/>
</dbReference>
<sequence>MARRACPPASPGYPLRRFNPHDCVPLLERLFSTGRDALLEELPPPRLMCTHMPLSMLPPAVVDGNSASKIIYICRDQKDRLVSMWHFRKRNGSQDLPLQEM</sequence>
<dbReference type="EC" id="2.8.2.-" evidence="3"/>
<dbReference type="GO" id="GO:0008146">
    <property type="term" value="F:sulfotransferase activity"/>
    <property type="evidence" value="ECO:0007669"/>
    <property type="project" value="InterPro"/>
</dbReference>
<comment type="similarity">
    <text evidence="1 3">Belongs to the sulfotransferase 1 family.</text>
</comment>
<protein>
    <recommendedName>
        <fullName evidence="3">Sulfotransferase</fullName>
        <ecNumber evidence="3">2.8.2.-</ecNumber>
    </recommendedName>
</protein>
<keyword evidence="6" id="KW-1185">Reference proteome</keyword>
<evidence type="ECO:0000256" key="1">
    <source>
        <dbReference type="ARBA" id="ARBA00005771"/>
    </source>
</evidence>
<dbReference type="eggNOG" id="KOG1584">
    <property type="taxonomic scope" value="Eukaryota"/>
</dbReference>
<dbReference type="Pfam" id="PF00685">
    <property type="entry name" value="Sulfotransfer_1"/>
    <property type="match status" value="1"/>
</dbReference>
<name>J3MRG0_ORYBR</name>
<reference evidence="5" key="2">
    <citation type="submission" date="2013-04" db="UniProtKB">
        <authorList>
            <consortium name="EnsemblPlants"/>
        </authorList>
    </citation>
    <scope>IDENTIFICATION</scope>
</reference>
<evidence type="ECO:0000256" key="3">
    <source>
        <dbReference type="RuleBase" id="RU361155"/>
    </source>
</evidence>
<dbReference type="InterPro" id="IPR000863">
    <property type="entry name" value="Sulfotransferase_dom"/>
</dbReference>
<dbReference type="PANTHER" id="PTHR11783">
    <property type="entry name" value="SULFOTRANSFERASE SULT"/>
    <property type="match status" value="1"/>
</dbReference>
<keyword evidence="2 3" id="KW-0808">Transferase</keyword>
<dbReference type="InterPro" id="IPR027417">
    <property type="entry name" value="P-loop_NTPase"/>
</dbReference>